<gene>
    <name evidence="2" type="ORF">BU24DRAFT_249618</name>
</gene>
<feature type="region of interest" description="Disordered" evidence="1">
    <location>
        <begin position="395"/>
        <end position="459"/>
    </location>
</feature>
<name>A0A6A5XL90_9PLEO</name>
<dbReference type="OrthoDB" id="3691720at2759"/>
<dbReference type="Proteomes" id="UP000799778">
    <property type="component" value="Unassembled WGS sequence"/>
</dbReference>
<evidence type="ECO:0008006" key="4">
    <source>
        <dbReference type="Google" id="ProtNLM"/>
    </source>
</evidence>
<feature type="region of interest" description="Disordered" evidence="1">
    <location>
        <begin position="483"/>
        <end position="507"/>
    </location>
</feature>
<feature type="compositionally biased region" description="Polar residues" evidence="1">
    <location>
        <begin position="1"/>
        <end position="13"/>
    </location>
</feature>
<evidence type="ECO:0000313" key="3">
    <source>
        <dbReference type="Proteomes" id="UP000799778"/>
    </source>
</evidence>
<dbReference type="AlphaFoldDB" id="A0A6A5XL90"/>
<sequence length="688" mass="76808">MTITHTRIAQTSKEAQKEYKKKSHGTYIPQGQMRQLERGVVLDERAAKYREQERRKRLAKQKREEKERKEQAIRKQLGVGLATQLIGYSHTQARMKSGMEAFLGFRKKKEEEEKEKERETNKQLEDLAEELDKEPWDNEDEVGAVVDLAIGTPEKPKANPEVQLFDEVGMVLDLATVPPELPKANAEDQLFDEDLDDDALLEAHDTFVSDSPEKAREIPPIPTPTPVRVSAPTKNIISPQKQSPIKEGVDFTRLHGPINKVIENSLAALPEPLIELLSVDTSMNTPKWEPSASLLHKLNPLGLPPHRLRIKIGCTLTVLRDLNCSSQISKSSHLRVLRLHNERLECLVLDGQLEGTKTILTRFPFTANYRNDEQCPFRRMQYPVRVATDFHYPGAVQSDKEPRFKQPLKSAPPTNPIRSFKKPPISATAIKPNMNPNPIFKRPNLPASKTRAATPVLKPTEQASVPIDLDIFDFLDSATQISRDLSSDDTPSSPSKPFSNRFDLKAPAVQEPVRECSFDMDDLDFSTDDLEDILEPKTSPKSIDGHQPPRQIGTTVAAPGQPPPSSTRPMKSPGQTGAPNKTQTPRMAPPPLNSKRKADSPLAQPPPKRLPARPPSHMGSERPFICSVTKPEPTMARGSSDTCLSFSKPTYQPPPPQSYPSFSEFGLSTQEAVSFFDDDEFSSPTISV</sequence>
<feature type="region of interest" description="Disordered" evidence="1">
    <location>
        <begin position="50"/>
        <end position="71"/>
    </location>
</feature>
<feature type="compositionally biased region" description="Basic and acidic residues" evidence="1">
    <location>
        <begin position="108"/>
        <end position="125"/>
    </location>
</feature>
<feature type="compositionally biased region" description="Low complexity" evidence="1">
    <location>
        <begin position="483"/>
        <end position="499"/>
    </location>
</feature>
<accession>A0A6A5XL90</accession>
<dbReference type="GeneID" id="54279764"/>
<feature type="compositionally biased region" description="Polar residues" evidence="1">
    <location>
        <begin position="567"/>
        <end position="585"/>
    </location>
</feature>
<feature type="compositionally biased region" description="Basic and acidic residues" evidence="1">
    <location>
        <begin position="61"/>
        <end position="71"/>
    </location>
</feature>
<protein>
    <recommendedName>
        <fullName evidence="4">ATP-dependent DNA helicase</fullName>
    </recommendedName>
</protein>
<feature type="compositionally biased region" description="Pro residues" evidence="1">
    <location>
        <begin position="603"/>
        <end position="614"/>
    </location>
</feature>
<feature type="region of interest" description="Disordered" evidence="1">
    <location>
        <begin position="208"/>
        <end position="231"/>
    </location>
</feature>
<dbReference type="RefSeq" id="XP_033382251.1">
    <property type="nucleotide sequence ID" value="XM_033522367.1"/>
</dbReference>
<feature type="region of interest" description="Disordered" evidence="1">
    <location>
        <begin position="1"/>
        <end position="32"/>
    </location>
</feature>
<evidence type="ECO:0000256" key="1">
    <source>
        <dbReference type="SAM" id="MobiDB-lite"/>
    </source>
</evidence>
<feature type="region of interest" description="Disordered" evidence="1">
    <location>
        <begin position="108"/>
        <end position="127"/>
    </location>
</feature>
<feature type="region of interest" description="Disordered" evidence="1">
    <location>
        <begin position="535"/>
        <end position="663"/>
    </location>
</feature>
<organism evidence="2 3">
    <name type="scientific">Aaosphaeria arxii CBS 175.79</name>
    <dbReference type="NCBI Taxonomy" id="1450172"/>
    <lineage>
        <taxon>Eukaryota</taxon>
        <taxon>Fungi</taxon>
        <taxon>Dikarya</taxon>
        <taxon>Ascomycota</taxon>
        <taxon>Pezizomycotina</taxon>
        <taxon>Dothideomycetes</taxon>
        <taxon>Pleosporomycetidae</taxon>
        <taxon>Pleosporales</taxon>
        <taxon>Pleosporales incertae sedis</taxon>
        <taxon>Aaosphaeria</taxon>
    </lineage>
</organism>
<keyword evidence="3" id="KW-1185">Reference proteome</keyword>
<reference evidence="2" key="1">
    <citation type="journal article" date="2020" name="Stud. Mycol.">
        <title>101 Dothideomycetes genomes: a test case for predicting lifestyles and emergence of pathogens.</title>
        <authorList>
            <person name="Haridas S."/>
            <person name="Albert R."/>
            <person name="Binder M."/>
            <person name="Bloem J."/>
            <person name="Labutti K."/>
            <person name="Salamov A."/>
            <person name="Andreopoulos B."/>
            <person name="Baker S."/>
            <person name="Barry K."/>
            <person name="Bills G."/>
            <person name="Bluhm B."/>
            <person name="Cannon C."/>
            <person name="Castanera R."/>
            <person name="Culley D."/>
            <person name="Daum C."/>
            <person name="Ezra D."/>
            <person name="Gonzalez J."/>
            <person name="Henrissat B."/>
            <person name="Kuo A."/>
            <person name="Liang C."/>
            <person name="Lipzen A."/>
            <person name="Lutzoni F."/>
            <person name="Magnuson J."/>
            <person name="Mondo S."/>
            <person name="Nolan M."/>
            <person name="Ohm R."/>
            <person name="Pangilinan J."/>
            <person name="Park H.-J."/>
            <person name="Ramirez L."/>
            <person name="Alfaro M."/>
            <person name="Sun H."/>
            <person name="Tritt A."/>
            <person name="Yoshinaga Y."/>
            <person name="Zwiers L.-H."/>
            <person name="Turgeon B."/>
            <person name="Goodwin S."/>
            <person name="Spatafora J."/>
            <person name="Crous P."/>
            <person name="Grigoriev I."/>
        </authorList>
    </citation>
    <scope>NUCLEOTIDE SEQUENCE</scope>
    <source>
        <strain evidence="2">CBS 175.79</strain>
    </source>
</reference>
<evidence type="ECO:0000313" key="2">
    <source>
        <dbReference type="EMBL" id="KAF2013912.1"/>
    </source>
</evidence>
<dbReference type="EMBL" id="ML978071">
    <property type="protein sequence ID" value="KAF2013912.1"/>
    <property type="molecule type" value="Genomic_DNA"/>
</dbReference>
<proteinExistence type="predicted"/>
<feature type="compositionally biased region" description="Basic and acidic residues" evidence="1">
    <location>
        <begin position="208"/>
        <end position="217"/>
    </location>
</feature>